<keyword evidence="4" id="KW-1185">Reference proteome</keyword>
<sequence>MATLPPTLHPASLDMGVPAGPLGECTAEAKRFAAAALIQMHDAGDAGNAGNAAEPPQEYLSPSIILDNETQDSQACYEGDTILSAAQALHDASWASLTTHETPFGLTDSMQCGACSDAAFAAAYAVSGICLCSSDGYDAPVLQQRSWDIVDTTQLDCSTPPSTELTPPDVCLAERTLDLDMEPLDAASLEDAFDELDARRRAEQASGSSVSPTSLVSTPATSADRGLLCNGCAAPLSNDGRASLSLPSSLRRRPPSPPPPLATQARRPLRSHGRPREARQHDPPAAASQCVGQKMGGKPQPKTQQRKPGRGSVQERQGACKKRRRSSNRQRTPQQRRAGEEFFLASAAAFQRNSKKLVFTPQRRSHVWVSDAGLERVELEPGSITETPCWMDVRPGGAASYAVRLSWHADQEVFCGRDEIRGKRLAISREMAHDLLLAVGESHPFDYEAIELLSGSLTE</sequence>
<accession>A0A0G4L2H3</accession>
<evidence type="ECO:0000313" key="4">
    <source>
        <dbReference type="Proteomes" id="UP000044602"/>
    </source>
</evidence>
<dbReference type="EMBL" id="CVQH01002113">
    <property type="protein sequence ID" value="CRK08885.1"/>
    <property type="molecule type" value="Genomic_DNA"/>
</dbReference>
<feature type="non-terminal residue" evidence="3">
    <location>
        <position position="459"/>
    </location>
</feature>
<evidence type="ECO:0000313" key="2">
    <source>
        <dbReference type="EMBL" id="CRK08885.1"/>
    </source>
</evidence>
<evidence type="ECO:0000313" key="3">
    <source>
        <dbReference type="EMBL" id="CRK16214.1"/>
    </source>
</evidence>
<gene>
    <name evidence="2" type="ORF">BN1708_009835</name>
    <name evidence="3" type="ORF">BN1723_010897</name>
</gene>
<dbReference type="EMBL" id="CVQI01006669">
    <property type="protein sequence ID" value="CRK16214.1"/>
    <property type="molecule type" value="Genomic_DNA"/>
</dbReference>
<feature type="region of interest" description="Disordered" evidence="1">
    <location>
        <begin position="199"/>
        <end position="220"/>
    </location>
</feature>
<dbReference type="Proteomes" id="UP000045706">
    <property type="component" value="Unassembled WGS sequence"/>
</dbReference>
<feature type="region of interest" description="Disordered" evidence="1">
    <location>
        <begin position="243"/>
        <end position="338"/>
    </location>
</feature>
<organism evidence="3 5">
    <name type="scientific">Verticillium longisporum</name>
    <name type="common">Verticillium dahliae var. longisporum</name>
    <dbReference type="NCBI Taxonomy" id="100787"/>
    <lineage>
        <taxon>Eukaryota</taxon>
        <taxon>Fungi</taxon>
        <taxon>Dikarya</taxon>
        <taxon>Ascomycota</taxon>
        <taxon>Pezizomycotina</taxon>
        <taxon>Sordariomycetes</taxon>
        <taxon>Hypocreomycetidae</taxon>
        <taxon>Glomerellales</taxon>
        <taxon>Plectosphaerellaceae</taxon>
        <taxon>Verticillium</taxon>
    </lineage>
</organism>
<evidence type="ECO:0000256" key="1">
    <source>
        <dbReference type="SAM" id="MobiDB-lite"/>
    </source>
</evidence>
<protein>
    <submittedName>
        <fullName evidence="3">Uncharacterized protein</fullName>
    </submittedName>
</protein>
<feature type="compositionally biased region" description="Basic residues" evidence="1">
    <location>
        <begin position="319"/>
        <end position="328"/>
    </location>
</feature>
<dbReference type="Proteomes" id="UP000044602">
    <property type="component" value="Unassembled WGS sequence"/>
</dbReference>
<evidence type="ECO:0000313" key="5">
    <source>
        <dbReference type="Proteomes" id="UP000045706"/>
    </source>
</evidence>
<proteinExistence type="predicted"/>
<dbReference type="AlphaFoldDB" id="A0A0G4L2H3"/>
<feature type="compositionally biased region" description="Low complexity" evidence="1">
    <location>
        <begin position="205"/>
        <end position="220"/>
    </location>
</feature>
<reference evidence="4 5" key="1">
    <citation type="submission" date="2015-05" db="EMBL/GenBank/DDBJ databases">
        <authorList>
            <person name="Fogelqvist Johan"/>
        </authorList>
    </citation>
    <scope>NUCLEOTIDE SEQUENCE [LARGE SCALE GENOMIC DNA]</scope>
    <source>
        <strain evidence="2">VL1</strain>
        <strain evidence="3">VL2</strain>
    </source>
</reference>
<name>A0A0G4L2H3_VERLO</name>